<dbReference type="EMBL" id="HBGU01068842">
    <property type="protein sequence ID" value="CAD9529618.1"/>
    <property type="molecule type" value="Transcribed_RNA"/>
</dbReference>
<reference evidence="2" key="1">
    <citation type="submission" date="2021-01" db="EMBL/GenBank/DDBJ databases">
        <authorList>
            <person name="Corre E."/>
            <person name="Pelletier E."/>
            <person name="Niang G."/>
            <person name="Scheremetjew M."/>
            <person name="Finn R."/>
            <person name="Kale V."/>
            <person name="Holt S."/>
            <person name="Cochrane G."/>
            <person name="Meng A."/>
            <person name="Brown T."/>
            <person name="Cohen L."/>
        </authorList>
    </citation>
    <scope>NUCLEOTIDE SEQUENCE</scope>
    <source>
        <strain evidence="2">UTEX LB 985</strain>
    </source>
</reference>
<gene>
    <name evidence="2" type="ORF">CBRE1094_LOCUS37540</name>
</gene>
<protein>
    <submittedName>
        <fullName evidence="2">Uncharacterized protein</fullName>
    </submittedName>
</protein>
<dbReference type="AlphaFoldDB" id="A0A7S2NA96"/>
<evidence type="ECO:0000256" key="1">
    <source>
        <dbReference type="SAM" id="MobiDB-lite"/>
    </source>
</evidence>
<name>A0A7S2NA96_9EUKA</name>
<proteinExistence type="predicted"/>
<sequence>MAPTAYICRMHHHGSHTPLSVHAWAHCHRERWNCGLSLQDAFRPLTLMDLSASAASADANVMDATGGERAAIEAEALLRKCGCNLGNVLFHPWTSSVFSIDTCIITGAPADYPQRLAALIDEVMAASEQSRPSRATRVVLAVVEAALGLGGERTSGSDAVGGEAADTAQPRTSGGKLESFTPHWAGLQRGFLEVIALAADMGEADLDALKAETLARTLLTDDANSATDAGIVAGAQASCAKADDGSSAPPVLAAAMSNTARNQVAKHLQEARQLVEKSVAVCRERLPRLRQLQLLQNSSM</sequence>
<evidence type="ECO:0000313" key="2">
    <source>
        <dbReference type="EMBL" id="CAD9529618.1"/>
    </source>
</evidence>
<accession>A0A7S2NA96</accession>
<feature type="region of interest" description="Disordered" evidence="1">
    <location>
        <begin position="154"/>
        <end position="177"/>
    </location>
</feature>
<organism evidence="2">
    <name type="scientific">Haptolina brevifila</name>
    <dbReference type="NCBI Taxonomy" id="156173"/>
    <lineage>
        <taxon>Eukaryota</taxon>
        <taxon>Haptista</taxon>
        <taxon>Haptophyta</taxon>
        <taxon>Prymnesiophyceae</taxon>
        <taxon>Prymnesiales</taxon>
        <taxon>Prymnesiaceae</taxon>
        <taxon>Haptolina</taxon>
    </lineage>
</organism>